<dbReference type="NCBIfam" id="TIGR01172">
    <property type="entry name" value="cysE"/>
    <property type="match status" value="1"/>
</dbReference>
<evidence type="ECO:0000256" key="4">
    <source>
        <dbReference type="ARBA" id="ARBA00013266"/>
    </source>
</evidence>
<evidence type="ECO:0000256" key="6">
    <source>
        <dbReference type="ARBA" id="ARBA00022490"/>
    </source>
</evidence>
<dbReference type="InterPro" id="IPR053376">
    <property type="entry name" value="Serine_acetyltransferase"/>
</dbReference>
<dbReference type="CDD" id="cd03354">
    <property type="entry name" value="LbH_SAT"/>
    <property type="match status" value="1"/>
</dbReference>
<evidence type="ECO:0000256" key="11">
    <source>
        <dbReference type="ARBA" id="ARBA00023315"/>
    </source>
</evidence>
<evidence type="ECO:0000256" key="1">
    <source>
        <dbReference type="ARBA" id="ARBA00004496"/>
    </source>
</evidence>
<evidence type="ECO:0000313" key="15">
    <source>
        <dbReference type="Proteomes" id="UP000011626"/>
    </source>
</evidence>
<evidence type="ECO:0000313" key="14">
    <source>
        <dbReference type="EMBL" id="ELZ24974.1"/>
    </source>
</evidence>
<keyword evidence="11" id="KW-0012">Acyltransferase</keyword>
<dbReference type="AlphaFoldDB" id="M0CSY3"/>
<accession>M0CSY3</accession>
<dbReference type="InterPro" id="IPR011004">
    <property type="entry name" value="Trimer_LpxA-like_sf"/>
</dbReference>
<dbReference type="Proteomes" id="UP000011626">
    <property type="component" value="Unassembled WGS sequence"/>
</dbReference>
<dbReference type="EMBL" id="AOIU01000028">
    <property type="protein sequence ID" value="ELZ24974.1"/>
    <property type="molecule type" value="Genomic_DNA"/>
</dbReference>
<comment type="similarity">
    <text evidence="3">Belongs to the transferase hexapeptide repeat family.</text>
</comment>
<dbReference type="FunFam" id="1.10.3130.10:FF:000003">
    <property type="entry name" value="Serine acetyltransferase"/>
    <property type="match status" value="1"/>
</dbReference>
<dbReference type="Gene3D" id="1.10.3130.10">
    <property type="entry name" value="serine acetyltransferase, domain 1"/>
    <property type="match status" value="1"/>
</dbReference>
<feature type="compositionally biased region" description="Acidic residues" evidence="13">
    <location>
        <begin position="208"/>
        <end position="218"/>
    </location>
</feature>
<evidence type="ECO:0000256" key="2">
    <source>
        <dbReference type="ARBA" id="ARBA00004876"/>
    </source>
</evidence>
<dbReference type="InterPro" id="IPR001451">
    <property type="entry name" value="Hexapep"/>
</dbReference>
<dbReference type="PROSITE" id="PS00101">
    <property type="entry name" value="HEXAPEP_TRANSFERASES"/>
    <property type="match status" value="1"/>
</dbReference>
<dbReference type="InterPro" id="IPR045304">
    <property type="entry name" value="LbH_SAT"/>
</dbReference>
<dbReference type="FunFam" id="2.160.10.10:FF:000007">
    <property type="entry name" value="Serine acetyltransferase"/>
    <property type="match status" value="1"/>
</dbReference>
<evidence type="ECO:0000256" key="10">
    <source>
        <dbReference type="ARBA" id="ARBA00023192"/>
    </source>
</evidence>
<keyword evidence="9" id="KW-0677">Repeat</keyword>
<feature type="compositionally biased region" description="Acidic residues" evidence="13">
    <location>
        <begin position="168"/>
        <end position="186"/>
    </location>
</feature>
<keyword evidence="10" id="KW-0198">Cysteine biosynthesis</keyword>
<reference evidence="14 15" key="1">
    <citation type="journal article" date="2014" name="PLoS Genet.">
        <title>Phylogenetically driven sequencing of extremely halophilic archaea reveals strategies for static and dynamic osmo-response.</title>
        <authorList>
            <person name="Becker E.A."/>
            <person name="Seitzer P.M."/>
            <person name="Tritt A."/>
            <person name="Larsen D."/>
            <person name="Krusor M."/>
            <person name="Yao A.I."/>
            <person name="Wu D."/>
            <person name="Madern D."/>
            <person name="Eisen J.A."/>
            <person name="Darling A.E."/>
            <person name="Facciotti M.T."/>
        </authorList>
    </citation>
    <scope>NUCLEOTIDE SEQUENCE [LARGE SCALE GENOMIC DNA]</scope>
    <source>
        <strain evidence="14 15">2-9-1</strain>
    </source>
</reference>
<dbReference type="Gene3D" id="2.160.10.10">
    <property type="entry name" value="Hexapeptide repeat proteins"/>
    <property type="match status" value="1"/>
</dbReference>
<protein>
    <recommendedName>
        <fullName evidence="5">Serine acetyltransferase</fullName>
        <ecNumber evidence="4">2.3.1.30</ecNumber>
    </recommendedName>
</protein>
<organism evidence="14 15">
    <name type="scientific">Halosimplex carlsbadense 2-9-1</name>
    <dbReference type="NCBI Taxonomy" id="797114"/>
    <lineage>
        <taxon>Archaea</taxon>
        <taxon>Methanobacteriati</taxon>
        <taxon>Methanobacteriota</taxon>
        <taxon>Stenosarchaea group</taxon>
        <taxon>Halobacteria</taxon>
        <taxon>Halobacteriales</taxon>
        <taxon>Haloarculaceae</taxon>
        <taxon>Halosimplex</taxon>
    </lineage>
</organism>
<evidence type="ECO:0000256" key="8">
    <source>
        <dbReference type="ARBA" id="ARBA00022679"/>
    </source>
</evidence>
<comment type="caution">
    <text evidence="14">The sequence shown here is derived from an EMBL/GenBank/DDBJ whole genome shotgun (WGS) entry which is preliminary data.</text>
</comment>
<evidence type="ECO:0000256" key="13">
    <source>
        <dbReference type="SAM" id="MobiDB-lite"/>
    </source>
</evidence>
<comment type="pathway">
    <text evidence="2">Amino-acid biosynthesis; L-cysteine biosynthesis; L-cysteine from L-serine: step 1/2.</text>
</comment>
<comment type="subcellular location">
    <subcellularLocation>
        <location evidence="1">Cytoplasm</location>
    </subcellularLocation>
</comment>
<dbReference type="NCBIfam" id="NF041874">
    <property type="entry name" value="EPS_EpsC"/>
    <property type="match status" value="1"/>
</dbReference>
<proteinExistence type="inferred from homology"/>
<dbReference type="EC" id="2.3.1.30" evidence="4"/>
<comment type="catalytic activity">
    <reaction evidence="12">
        <text>L-serine + acetyl-CoA = O-acetyl-L-serine + CoA</text>
        <dbReference type="Rhea" id="RHEA:24560"/>
        <dbReference type="ChEBI" id="CHEBI:33384"/>
        <dbReference type="ChEBI" id="CHEBI:57287"/>
        <dbReference type="ChEBI" id="CHEBI:57288"/>
        <dbReference type="ChEBI" id="CHEBI:58340"/>
        <dbReference type="EC" id="2.3.1.30"/>
    </reaction>
</comment>
<sequence>MFDRLREDVRTARETDPAAKSGAEVLLYAGLHAVWAYRLAHWLWTRDFHFTARLVSQLTRFLTGVEIHPGADLGRRVFVDHGMGVVIGETAEVGDDVAMYHGVTLGGDDPRPVKRHPTVGDRVTLGANATLVGDITIGDDASVGAGAVVVDDVPPGATVVGNPAEVVDGGDSENGEPVEPVEETPEPEAAAAETDERPTGADDRSTGDESDDDTDEEAATPPEPPACCGAAGAS</sequence>
<dbReference type="SUPFAM" id="SSF51161">
    <property type="entry name" value="Trimeric LpxA-like enzymes"/>
    <property type="match status" value="1"/>
</dbReference>
<dbReference type="GO" id="GO:0006535">
    <property type="term" value="P:cysteine biosynthetic process from serine"/>
    <property type="evidence" value="ECO:0007669"/>
    <property type="project" value="InterPro"/>
</dbReference>
<feature type="compositionally biased region" description="Basic and acidic residues" evidence="13">
    <location>
        <begin position="194"/>
        <end position="207"/>
    </location>
</feature>
<dbReference type="OrthoDB" id="10940at2157"/>
<feature type="region of interest" description="Disordered" evidence="13">
    <location>
        <begin position="153"/>
        <end position="234"/>
    </location>
</feature>
<evidence type="ECO:0000256" key="12">
    <source>
        <dbReference type="ARBA" id="ARBA00049486"/>
    </source>
</evidence>
<dbReference type="PATRIC" id="fig|797114.5.peg.2451"/>
<dbReference type="STRING" id="797114.C475_12075"/>
<evidence type="ECO:0000256" key="9">
    <source>
        <dbReference type="ARBA" id="ARBA00022737"/>
    </source>
</evidence>
<gene>
    <name evidence="14" type="ORF">C475_12075</name>
</gene>
<keyword evidence="7" id="KW-0028">Amino-acid biosynthesis</keyword>
<evidence type="ECO:0000256" key="3">
    <source>
        <dbReference type="ARBA" id="ARBA00007274"/>
    </source>
</evidence>
<evidence type="ECO:0000256" key="7">
    <source>
        <dbReference type="ARBA" id="ARBA00022605"/>
    </source>
</evidence>
<dbReference type="GO" id="GO:0005737">
    <property type="term" value="C:cytoplasm"/>
    <property type="evidence" value="ECO:0007669"/>
    <property type="project" value="UniProtKB-SubCell"/>
</dbReference>
<dbReference type="eggNOG" id="arCOG01847">
    <property type="taxonomic scope" value="Archaea"/>
</dbReference>
<evidence type="ECO:0000256" key="5">
    <source>
        <dbReference type="ARBA" id="ARBA00018522"/>
    </source>
</evidence>
<keyword evidence="6" id="KW-0963">Cytoplasm</keyword>
<dbReference type="InterPro" id="IPR018357">
    <property type="entry name" value="Hexapep_transf_CS"/>
</dbReference>
<dbReference type="InterPro" id="IPR005881">
    <property type="entry name" value="Ser_O-AcTrfase"/>
</dbReference>
<dbReference type="GO" id="GO:0009001">
    <property type="term" value="F:serine O-acetyltransferase activity"/>
    <property type="evidence" value="ECO:0007669"/>
    <property type="project" value="UniProtKB-EC"/>
</dbReference>
<keyword evidence="8 14" id="KW-0808">Transferase</keyword>
<name>M0CSY3_9EURY</name>
<dbReference type="PANTHER" id="PTHR42811">
    <property type="entry name" value="SERINE ACETYLTRANSFERASE"/>
    <property type="match status" value="1"/>
</dbReference>
<dbReference type="Pfam" id="PF00132">
    <property type="entry name" value="Hexapep"/>
    <property type="match status" value="1"/>
</dbReference>
<keyword evidence="15" id="KW-1185">Reference proteome</keyword>
<dbReference type="InterPro" id="IPR042122">
    <property type="entry name" value="Ser_AcTrfase_N_sf"/>
</dbReference>